<name>A0AAV9ZXR2_9AGAR</name>
<evidence type="ECO:0008006" key="4">
    <source>
        <dbReference type="Google" id="ProtNLM"/>
    </source>
</evidence>
<evidence type="ECO:0000313" key="3">
    <source>
        <dbReference type="Proteomes" id="UP001362999"/>
    </source>
</evidence>
<dbReference type="EMBL" id="JAWWNJ010000100">
    <property type="protein sequence ID" value="KAK6995936.1"/>
    <property type="molecule type" value="Genomic_DNA"/>
</dbReference>
<gene>
    <name evidence="2" type="ORF">R3P38DRAFT_3222884</name>
</gene>
<feature type="region of interest" description="Disordered" evidence="1">
    <location>
        <begin position="1"/>
        <end position="46"/>
    </location>
</feature>
<dbReference type="Proteomes" id="UP001362999">
    <property type="component" value="Unassembled WGS sequence"/>
</dbReference>
<dbReference type="AlphaFoldDB" id="A0AAV9ZXR2"/>
<protein>
    <recommendedName>
        <fullName evidence="4">MAGE domain-containing protein</fullName>
    </recommendedName>
</protein>
<feature type="compositionally biased region" description="Low complexity" evidence="1">
    <location>
        <begin position="11"/>
        <end position="26"/>
    </location>
</feature>
<reference evidence="2 3" key="1">
    <citation type="journal article" date="2024" name="J Genomics">
        <title>Draft genome sequencing and assembly of Favolaschia claudopus CIRM-BRFM 2984 isolated from oak limbs.</title>
        <authorList>
            <person name="Navarro D."/>
            <person name="Drula E."/>
            <person name="Chaduli D."/>
            <person name="Cazenave R."/>
            <person name="Ahrendt S."/>
            <person name="Wang J."/>
            <person name="Lipzen A."/>
            <person name="Daum C."/>
            <person name="Barry K."/>
            <person name="Grigoriev I.V."/>
            <person name="Favel A."/>
            <person name="Rosso M.N."/>
            <person name="Martin F."/>
        </authorList>
    </citation>
    <scope>NUCLEOTIDE SEQUENCE [LARGE SCALE GENOMIC DNA]</scope>
    <source>
        <strain evidence="2 3">CIRM-BRFM 2984</strain>
    </source>
</reference>
<evidence type="ECO:0000313" key="2">
    <source>
        <dbReference type="EMBL" id="KAK6995936.1"/>
    </source>
</evidence>
<feature type="compositionally biased region" description="Gly residues" evidence="1">
    <location>
        <begin position="345"/>
        <end position="354"/>
    </location>
</feature>
<sequence>MPASTEEILLRAQAARRADEAASSEPPSSPGPSSPLHSESDPLPTQSLLPRLQASATDMARLKAFGIRAVKKAKLDDNLEAEFIQYLETPDRDERNALQHLQLLKVEHMLSDFVGDRVTQYRVSAELKKTFRKYIWGLLTLSNLKVYGGDLEIVLIQAMHADGIKGIPSKDSEEYTVFLTTLGREVSVQRSTFKSAVKDSLDDDSDYRNIALLGEHIVNHAPDQTLTLGFLMRLAVIRVCVTENFKESEFWGKTDDLFAKYAMNGPEAALKEVYKDDCDQYGHPKNTKVKIEADATTKYLKNLFGRAPGIQRTQKRGGVKRKRAVKKSTNDDNNGDGSGAEDGEGLQSGGGAGV</sequence>
<feature type="compositionally biased region" description="Basic residues" evidence="1">
    <location>
        <begin position="313"/>
        <end position="326"/>
    </location>
</feature>
<accession>A0AAV9ZXR2</accession>
<proteinExistence type="predicted"/>
<keyword evidence="3" id="KW-1185">Reference proteome</keyword>
<organism evidence="2 3">
    <name type="scientific">Favolaschia claudopus</name>
    <dbReference type="NCBI Taxonomy" id="2862362"/>
    <lineage>
        <taxon>Eukaryota</taxon>
        <taxon>Fungi</taxon>
        <taxon>Dikarya</taxon>
        <taxon>Basidiomycota</taxon>
        <taxon>Agaricomycotina</taxon>
        <taxon>Agaricomycetes</taxon>
        <taxon>Agaricomycetidae</taxon>
        <taxon>Agaricales</taxon>
        <taxon>Marasmiineae</taxon>
        <taxon>Mycenaceae</taxon>
        <taxon>Favolaschia</taxon>
    </lineage>
</organism>
<evidence type="ECO:0000256" key="1">
    <source>
        <dbReference type="SAM" id="MobiDB-lite"/>
    </source>
</evidence>
<comment type="caution">
    <text evidence="2">The sequence shown here is derived from an EMBL/GenBank/DDBJ whole genome shotgun (WGS) entry which is preliminary data.</text>
</comment>
<feature type="region of interest" description="Disordered" evidence="1">
    <location>
        <begin position="311"/>
        <end position="354"/>
    </location>
</feature>